<name>A0A9X8N9F5_9ACTN</name>
<dbReference type="AlphaFoldDB" id="A0A9X8N9F5"/>
<dbReference type="Proteomes" id="UP000184388">
    <property type="component" value="Unassembled WGS sequence"/>
</dbReference>
<sequence>MRIILAVATVSAAASGLVGNFGAATAAAQPLSRTFGYTCSSFLIGDQSFTVEIDSDIPHSVAVGAPSRTIAVNAVATVGAGFTQWLARVGVRTLGGTVDARAHVSAPQDDFDVKVPFHMATTSVPASGPFKVTATASATTRTFSHPGNGTVTAGGLTLHLLAKYATGNLALRADAPCTPNAGQSDVVTSFDITKPSSVPSVTPSPSTGSVGSATPRPTPGSMGAAVSQPAVSEGAGPAKDSVIRPGNPRPRVSSPTPVTHSTRPTPRPTEPAIAGKPSTAGLDTRDLILLAVGVLAACAAAFGLGVRLKKHRRTGGDGGHQRYIDPKPDWPTEGVKARRSEVSCHRMDLIAAAPWRRGCEGGATSHGSTGRKATDGQIRLMVRHIPHQAGRHGVDARACGGADLNSRLPGLLQGEDVVAGVTDEKPSTAYVPQV</sequence>
<evidence type="ECO:0000313" key="6">
    <source>
        <dbReference type="Proteomes" id="UP000184388"/>
    </source>
</evidence>
<feature type="domain" description="DUF6801" evidence="4">
    <location>
        <begin position="37"/>
        <end position="185"/>
    </location>
</feature>
<feature type="compositionally biased region" description="Basic and acidic residues" evidence="1">
    <location>
        <begin position="319"/>
        <end position="334"/>
    </location>
</feature>
<feature type="region of interest" description="Disordered" evidence="1">
    <location>
        <begin position="311"/>
        <end position="334"/>
    </location>
</feature>
<keyword evidence="2" id="KW-1133">Transmembrane helix</keyword>
<keyword evidence="2" id="KW-0472">Membrane</keyword>
<feature type="transmembrane region" description="Helical" evidence="2">
    <location>
        <begin position="287"/>
        <end position="306"/>
    </location>
</feature>
<protein>
    <recommendedName>
        <fullName evidence="4">DUF6801 domain-containing protein</fullName>
    </recommendedName>
</protein>
<evidence type="ECO:0000256" key="1">
    <source>
        <dbReference type="SAM" id="MobiDB-lite"/>
    </source>
</evidence>
<gene>
    <name evidence="5" type="ORF">SAMN05216268_1393</name>
</gene>
<evidence type="ECO:0000256" key="2">
    <source>
        <dbReference type="SAM" id="Phobius"/>
    </source>
</evidence>
<feature type="compositionally biased region" description="Polar residues" evidence="1">
    <location>
        <begin position="253"/>
        <end position="264"/>
    </location>
</feature>
<feature type="signal peptide" evidence="3">
    <location>
        <begin position="1"/>
        <end position="26"/>
    </location>
</feature>
<feature type="chain" id="PRO_5040831380" description="DUF6801 domain-containing protein" evidence="3">
    <location>
        <begin position="27"/>
        <end position="434"/>
    </location>
</feature>
<dbReference type="InterPro" id="IPR046542">
    <property type="entry name" value="DUF6801"/>
</dbReference>
<keyword evidence="3" id="KW-0732">Signal</keyword>
<accession>A0A9X8N9F5</accession>
<evidence type="ECO:0000313" key="5">
    <source>
        <dbReference type="EMBL" id="SHN33338.1"/>
    </source>
</evidence>
<dbReference type="RefSeq" id="WP_073450071.1">
    <property type="nucleotide sequence ID" value="NZ_FRBK01000039.1"/>
</dbReference>
<proteinExistence type="predicted"/>
<feature type="compositionally biased region" description="Low complexity" evidence="1">
    <location>
        <begin position="195"/>
        <end position="215"/>
    </location>
</feature>
<organism evidence="5 6">
    <name type="scientific">Streptomyces yunnanensis</name>
    <dbReference type="NCBI Taxonomy" id="156453"/>
    <lineage>
        <taxon>Bacteria</taxon>
        <taxon>Bacillati</taxon>
        <taxon>Actinomycetota</taxon>
        <taxon>Actinomycetes</taxon>
        <taxon>Kitasatosporales</taxon>
        <taxon>Streptomycetaceae</taxon>
        <taxon>Streptomyces</taxon>
    </lineage>
</organism>
<dbReference type="Pfam" id="PF20611">
    <property type="entry name" value="DUF6801"/>
    <property type="match status" value="1"/>
</dbReference>
<dbReference type="EMBL" id="FRBK01000039">
    <property type="protein sequence ID" value="SHN33338.1"/>
    <property type="molecule type" value="Genomic_DNA"/>
</dbReference>
<comment type="caution">
    <text evidence="5">The sequence shown here is derived from an EMBL/GenBank/DDBJ whole genome shotgun (WGS) entry which is preliminary data.</text>
</comment>
<evidence type="ECO:0000259" key="4">
    <source>
        <dbReference type="Pfam" id="PF20611"/>
    </source>
</evidence>
<feature type="region of interest" description="Disordered" evidence="1">
    <location>
        <begin position="194"/>
        <end position="279"/>
    </location>
</feature>
<reference evidence="6" key="1">
    <citation type="submission" date="2016-11" db="EMBL/GenBank/DDBJ databases">
        <authorList>
            <person name="Jaros S."/>
            <person name="Januszkiewicz K."/>
            <person name="Wedrychowicz H."/>
        </authorList>
    </citation>
    <scope>NUCLEOTIDE SEQUENCE [LARGE SCALE GENOMIC DNA]</scope>
    <source>
        <strain evidence="6">CGMCC 4.3555</strain>
    </source>
</reference>
<evidence type="ECO:0000256" key="3">
    <source>
        <dbReference type="SAM" id="SignalP"/>
    </source>
</evidence>
<keyword evidence="2" id="KW-0812">Transmembrane</keyword>